<dbReference type="Pfam" id="PF05056">
    <property type="entry name" value="DUF674"/>
    <property type="match status" value="1"/>
</dbReference>
<evidence type="ECO:0000313" key="1">
    <source>
        <dbReference type="EMBL" id="CAK7325622.1"/>
    </source>
</evidence>
<organism evidence="1 2">
    <name type="scientific">Dovyalis caffra</name>
    <dbReference type="NCBI Taxonomy" id="77055"/>
    <lineage>
        <taxon>Eukaryota</taxon>
        <taxon>Viridiplantae</taxon>
        <taxon>Streptophyta</taxon>
        <taxon>Embryophyta</taxon>
        <taxon>Tracheophyta</taxon>
        <taxon>Spermatophyta</taxon>
        <taxon>Magnoliopsida</taxon>
        <taxon>eudicotyledons</taxon>
        <taxon>Gunneridae</taxon>
        <taxon>Pentapetalae</taxon>
        <taxon>rosids</taxon>
        <taxon>fabids</taxon>
        <taxon>Malpighiales</taxon>
        <taxon>Salicaceae</taxon>
        <taxon>Flacourtieae</taxon>
        <taxon>Dovyalis</taxon>
    </lineage>
</organism>
<dbReference type="PANTHER" id="PTHR33103">
    <property type="entry name" value="OS01G0153900 PROTEIN"/>
    <property type="match status" value="1"/>
</dbReference>
<name>A0AAV1QUZ5_9ROSI</name>
<dbReference type="Proteomes" id="UP001314170">
    <property type="component" value="Unassembled WGS sequence"/>
</dbReference>
<proteinExistence type="predicted"/>
<accession>A0AAV1QUZ5</accession>
<sequence length="305" mass="34067">MSASKMNLTLLVDAERNKVVFAEAGKDFVDFLLNLLALPVGTVIRLLTKETMVGCIANLYDSLEKLNESYLQSNQNKDFLLKPTLPTQVTDPNFLLAGNNKKPEDQMLYFRQDHPGYVSDIHNSVCSNSRSQGYGARYMNQEVKLAGTNCSTSTDRSTSDQGGYVKGLVTYMVTDDLSVSPLSMVSAVGLLNKLNIKDFGVLEQKFVKFGFDEALDLLKASLSSKEALTAAFLLKQKVRDGADGRRCRMSFYMTYQLDIVDFNIDEVRSRLSCLSYSFTECEAFGIVDFVPLKTLTIREIEFCSI</sequence>
<evidence type="ECO:0008006" key="3">
    <source>
        <dbReference type="Google" id="ProtNLM"/>
    </source>
</evidence>
<evidence type="ECO:0000313" key="2">
    <source>
        <dbReference type="Proteomes" id="UP001314170"/>
    </source>
</evidence>
<gene>
    <name evidence="1" type="ORF">DCAF_LOCUS3304</name>
</gene>
<comment type="caution">
    <text evidence="1">The sequence shown here is derived from an EMBL/GenBank/DDBJ whole genome shotgun (WGS) entry which is preliminary data.</text>
</comment>
<dbReference type="PANTHER" id="PTHR33103:SF19">
    <property type="entry name" value="OS09G0544700 PROTEIN"/>
    <property type="match status" value="1"/>
</dbReference>
<dbReference type="InterPro" id="IPR007750">
    <property type="entry name" value="DUF674"/>
</dbReference>
<reference evidence="1 2" key="1">
    <citation type="submission" date="2024-01" db="EMBL/GenBank/DDBJ databases">
        <authorList>
            <person name="Waweru B."/>
        </authorList>
    </citation>
    <scope>NUCLEOTIDE SEQUENCE [LARGE SCALE GENOMIC DNA]</scope>
</reference>
<dbReference type="AlphaFoldDB" id="A0AAV1QUZ5"/>
<keyword evidence="2" id="KW-1185">Reference proteome</keyword>
<protein>
    <recommendedName>
        <fullName evidence="3">DUF674 family protein</fullName>
    </recommendedName>
</protein>
<dbReference type="EMBL" id="CAWUPB010000850">
    <property type="protein sequence ID" value="CAK7325622.1"/>
    <property type="molecule type" value="Genomic_DNA"/>
</dbReference>